<dbReference type="PANTHER" id="PTHR21192">
    <property type="entry name" value="NUCLEAR PROTEIN E3-3"/>
    <property type="match status" value="1"/>
</dbReference>
<name>A0ABT5KMX0_9BURK</name>
<dbReference type="Pfam" id="PF04430">
    <property type="entry name" value="DUF498"/>
    <property type="match status" value="1"/>
</dbReference>
<dbReference type="CDD" id="cd05560">
    <property type="entry name" value="Xcc1710_like"/>
    <property type="match status" value="1"/>
</dbReference>
<sequence>MGWLDGPNLRRNTVRKRRGFNNAAPQNIQFKHRDCLYPDSAASSSQHPHMKFQLDEPQGGNSISRHDGQSIWVNNSQHTHSLLVPWQGEVQPWPLDHFESLANSHFEQILSLQPELVIFGSGSRIRFAHPALYQCLIQQRIGVETMDLAAACRTYNVLASEGRAVLAALLIEP</sequence>
<keyword evidence="2" id="KW-1185">Reference proteome</keyword>
<evidence type="ECO:0000313" key="1">
    <source>
        <dbReference type="EMBL" id="MDC8783755.1"/>
    </source>
</evidence>
<comment type="caution">
    <text evidence="1">The sequence shown here is derived from an EMBL/GenBank/DDBJ whole genome shotgun (WGS) entry which is preliminary data.</text>
</comment>
<dbReference type="InterPro" id="IPR007523">
    <property type="entry name" value="NDUFAF3/AAMDC"/>
</dbReference>
<evidence type="ECO:0000313" key="2">
    <source>
        <dbReference type="Proteomes" id="UP001219862"/>
    </source>
</evidence>
<dbReference type="EMBL" id="JAQQXS010000001">
    <property type="protein sequence ID" value="MDC8783755.1"/>
    <property type="molecule type" value="Genomic_DNA"/>
</dbReference>
<gene>
    <name evidence="1" type="ORF">PRZ01_00935</name>
</gene>
<dbReference type="Gene3D" id="3.40.1230.10">
    <property type="entry name" value="MTH938-like"/>
    <property type="match status" value="1"/>
</dbReference>
<reference evidence="1 2" key="1">
    <citation type="submission" date="2022-10" db="EMBL/GenBank/DDBJ databases">
        <title>paucibacter sp. hw8 Genome sequencing.</title>
        <authorList>
            <person name="Park S."/>
        </authorList>
    </citation>
    <scope>NUCLEOTIDE SEQUENCE [LARGE SCALE GENOMIC DNA]</scope>
    <source>
        <strain evidence="2">hw8</strain>
    </source>
</reference>
<dbReference type="SUPFAM" id="SSF64076">
    <property type="entry name" value="MTH938-like"/>
    <property type="match status" value="1"/>
</dbReference>
<protein>
    <submittedName>
        <fullName evidence="1">Mth938-like domain-containing protein</fullName>
    </submittedName>
</protein>
<dbReference type="Proteomes" id="UP001219862">
    <property type="component" value="Unassembled WGS sequence"/>
</dbReference>
<proteinExistence type="predicted"/>
<accession>A0ABT5KMX0</accession>
<dbReference type="RefSeq" id="WP_273594871.1">
    <property type="nucleotide sequence ID" value="NZ_JAQQXS010000001.1"/>
</dbReference>
<organism evidence="1 2">
    <name type="scientific">Roseateles koreensis</name>
    <dbReference type="NCBI Taxonomy" id="2987526"/>
    <lineage>
        <taxon>Bacteria</taxon>
        <taxon>Pseudomonadati</taxon>
        <taxon>Pseudomonadota</taxon>
        <taxon>Betaproteobacteria</taxon>
        <taxon>Burkholderiales</taxon>
        <taxon>Sphaerotilaceae</taxon>
        <taxon>Roseateles</taxon>
    </lineage>
</organism>
<dbReference type="PANTHER" id="PTHR21192:SF2">
    <property type="entry name" value="NADH DEHYDROGENASE [UBIQUINONE] 1 ALPHA SUBCOMPLEX ASSEMBLY FACTOR 3"/>
    <property type="match status" value="1"/>
</dbReference>
<dbReference type="InterPro" id="IPR036748">
    <property type="entry name" value="MTH938-like_sf"/>
</dbReference>